<dbReference type="Proteomes" id="UP000324222">
    <property type="component" value="Unassembled WGS sequence"/>
</dbReference>
<evidence type="ECO:0000313" key="2">
    <source>
        <dbReference type="Proteomes" id="UP000324222"/>
    </source>
</evidence>
<name>A0A5B7FKM0_PORTR</name>
<accession>A0A5B7FKM0</accession>
<evidence type="ECO:0000313" key="1">
    <source>
        <dbReference type="EMBL" id="MPC47022.1"/>
    </source>
</evidence>
<reference evidence="1 2" key="1">
    <citation type="submission" date="2019-05" db="EMBL/GenBank/DDBJ databases">
        <title>Another draft genome of Portunus trituberculatus and its Hox gene families provides insights of decapod evolution.</title>
        <authorList>
            <person name="Jeong J.-H."/>
            <person name="Song I."/>
            <person name="Kim S."/>
            <person name="Choi T."/>
            <person name="Kim D."/>
            <person name="Ryu S."/>
            <person name="Kim W."/>
        </authorList>
    </citation>
    <scope>NUCLEOTIDE SEQUENCE [LARGE SCALE GENOMIC DNA]</scope>
    <source>
        <tissue evidence="1">Muscle</tissue>
    </source>
</reference>
<gene>
    <name evidence="1" type="ORF">E2C01_040756</name>
</gene>
<organism evidence="1 2">
    <name type="scientific">Portunus trituberculatus</name>
    <name type="common">Swimming crab</name>
    <name type="synonym">Neptunus trituberculatus</name>
    <dbReference type="NCBI Taxonomy" id="210409"/>
    <lineage>
        <taxon>Eukaryota</taxon>
        <taxon>Metazoa</taxon>
        <taxon>Ecdysozoa</taxon>
        <taxon>Arthropoda</taxon>
        <taxon>Crustacea</taxon>
        <taxon>Multicrustacea</taxon>
        <taxon>Malacostraca</taxon>
        <taxon>Eumalacostraca</taxon>
        <taxon>Eucarida</taxon>
        <taxon>Decapoda</taxon>
        <taxon>Pleocyemata</taxon>
        <taxon>Brachyura</taxon>
        <taxon>Eubrachyura</taxon>
        <taxon>Portunoidea</taxon>
        <taxon>Portunidae</taxon>
        <taxon>Portuninae</taxon>
        <taxon>Portunus</taxon>
    </lineage>
</organism>
<proteinExistence type="predicted"/>
<protein>
    <submittedName>
        <fullName evidence="1">Uncharacterized protein</fullName>
    </submittedName>
</protein>
<keyword evidence="2" id="KW-1185">Reference proteome</keyword>
<dbReference type="EMBL" id="VSRR010007502">
    <property type="protein sequence ID" value="MPC47022.1"/>
    <property type="molecule type" value="Genomic_DNA"/>
</dbReference>
<dbReference type="AlphaFoldDB" id="A0A5B7FKM0"/>
<comment type="caution">
    <text evidence="1">The sequence shown here is derived from an EMBL/GenBank/DDBJ whole genome shotgun (WGS) entry which is preliminary data.</text>
</comment>
<sequence length="97" mass="10924">MSSVISIAELREMTQHQIMKVNKEMLKASIKASSDDGEALNQALHKKLEEISKELLELKTQLSSPESSINQKMVKLQEKADKQAEIIANQQNFLRGT</sequence>